<dbReference type="HOGENOM" id="CLU_000325_1_1_1"/>
<dbReference type="STRING" id="933852.A0A0C3BQ79"/>
<dbReference type="Proteomes" id="UP000054097">
    <property type="component" value="Unassembled WGS sequence"/>
</dbReference>
<evidence type="ECO:0000259" key="2">
    <source>
        <dbReference type="Pfam" id="PF14222"/>
    </source>
</evidence>
<sequence length="2210" mass="246524">PSTPSDYALSVVFHRFVTSAEALIEVFLQKTLHEEPSLPEYLGPGVDKTFDGLVDSLGRIAQRHTNAVIDCITRWRKTQNEPVSLAIVGQVHSNTPSARTYANHEIAKILGERKSLAAIYLTCRALTVVLKSIHKNALDETMGGLLEEILFEQFRHPDIKLLSQSTNARINADLYATLLGQLSHVRFESVTDRFLRELKPIRETKIKEDDGRYENLLKGLKHVHIKVWPEEAFEEATEFMSEFAQCFSEAHGLKLKTAFAESLTHLLHPISKTAQDELNHPGWAKAISVIHRKASEMLTKRQYWHVAFPLAVTALCVAPNEFFLQNWMGHVNISLSKLKETRSRPYALNGIVRLVWTYLFRCRESASASVEKLEIILRSVLPSNRSFGYSSGDSLEPYICLVHFITYRHGEFGRNFILKLLQESAMTSSGNTVTQSELLAPDRMMIGIKATLLNLTAIEKEAAPTWPSSSDFGSLRYGDDYQFSATFLPDLFYAKPDMQEFHDRYGPVINRIANICGATVGSLFVFDEKFTEHAAYTSIEDKDALTTRTHGDYTVWFRRDLVPQIDLLRTVFESWPRCLHSSIPLADMLDFLIRGVIHVEPTMGQVAAAALKRTAQDPRHSKAVMSRFTKFLFSAEHVEKEGGGTHLVVENSTILVLWESMVKEWSKSLSTNPPDQDSIQPGVYSNFDTNVSATEVIDSIEAGALFLLTYNQKRIRSVGTRIMKLLGKVISAMEGGSSSQAAMDEHPQSISWALSLFQGKNLPAGFLEDNDNALDPKTRDRLTWWRENTAKDKIQRLAEGADERDQRIWAFVMPSFIRVGLEQQPAVIGLFKDALSSAVVRFHPLIASLAGIGGKGPVAPPVRSPMPYRQNIPRENARDRIEEHIKIISQWQTWLSMLCATAAETRTSFVREHARAHSELQSLRERLYTPKGLFRTVIPFLASENGIFRSAVVTALSCIHPSAFKSLLEYLKGITEHARTNAQDRLHTAVAQVYQLTAHFIKYPRALEEPTALTLLLGFVRATTLFLRNPSTREDLELQRLRRFFCGVVENLFDGLSAVSEEDSQRWLSENQRLSLYRLCEEWCLYGVDPNRIRRRLGSESHGGSQLYMMETDQLSAAAAGAMAALCRGAFFSDSAPSSPAIERLEQLSVTETLGRIGAMLAAPNATVNESGRRKALRSLLNYKTRHDGLIDSTLRCSYVTTNEVDSQARFFEVVASVMMTPGNAHFSFEHIACLGLSNLCQPLVETRRLAFNLLEYLHSQTNGVTSLGPFESAVGSLAASVYLPAQRRISQILAAEHPAMSGPVLNECSLRMPQVYDDSTSSQLAIHPHVLRFLEPWISNIRLLNQNNAEIAWEGQRSLYNLLSLTIRYGDWYPDQIQAIWERLATQASSRNDTLTVKFLIEQASKRGNPTFITAARRVIACLSRTSTGRLMFRELCNLIEPESMLPMQERNPSLPNLHDAGFIAELEQVFTPPNEVRERQALGTGQLALLFMGDIALERAWEIGVQLPVLLHTIFVHLDHQSPYVQAQAKNLLFQTLRSLTPGLEDSPVMLLLPSRPQVKASIDAMSKDSRSLFWKPDEGAEQVGPKMERLVNDVLGMLVPLYPQLRQDWGDLALDWGTTCPIRSIAFRSLQLFRVLMPQINRTQLANMIGRITNTISEPERNIQAFTREMLVTFAAIVKSDIDPALLPPIFWCACACLSTTMEMEFLTILGLVDTLLQRLDLNDAATVDSLRGHRPAKWTGPDPNLQAMVIMGLRSSVTYEASFSLLAKLAKISGGWLLDDSPNRVRELFTIALPSCLHVKDGGEIQGDLNAFTMDISRLSEQHNCISISKLAKSFAKGIIRTREDLIRQGVACIRDEFGSQAVSLLLGLVCNSERWLKTKSMEILKVLFQHPQARMPLARSELLNPLLRLLSTDLAPQALEVLDEPLAIAAGPSPAYAFRMSMAGLEPSKEESSEGSASHFNLAPSESGWSIPHSEELVAKCRENTLAVFDTCKPNNRPSVINFEPETRSRLAVTSSFFSLENPTSLGDLVSTLNELNDFFQKDEPVGNSNRRRAANNQAAYNRATEILSRSLGRTSGQRATASSGDGHQNALNPGNGNSNVPNADTDQPPTPFIGLFSVGGTPPTHTRGQESMDTLNNNFLRSADDMGSYESNEQYGFRAAPSGSYSSRGHQGSPRAFSNGSHFREADSGSDTDDDPYALDDLAH</sequence>
<dbReference type="GO" id="GO:0030427">
    <property type="term" value="C:site of polarized growth"/>
    <property type="evidence" value="ECO:0007669"/>
    <property type="project" value="TreeGrafter"/>
</dbReference>
<dbReference type="PANTHER" id="PTHR12295:SF30">
    <property type="entry name" value="PROTEIN FURRY"/>
    <property type="match status" value="1"/>
</dbReference>
<feature type="domain" description="Cell morphogenesis central region" evidence="4">
    <location>
        <begin position="1483"/>
        <end position="1653"/>
    </location>
</feature>
<dbReference type="SUPFAM" id="SSF48371">
    <property type="entry name" value="ARM repeat"/>
    <property type="match status" value="1"/>
</dbReference>
<evidence type="ECO:0000259" key="3">
    <source>
        <dbReference type="Pfam" id="PF14225"/>
    </source>
</evidence>
<evidence type="ECO:0000313" key="6">
    <source>
        <dbReference type="Proteomes" id="UP000054097"/>
    </source>
</evidence>
<dbReference type="OrthoDB" id="6287725at2759"/>
<feature type="domain" description="Cell morphogenesis protein N-terminal" evidence="2">
    <location>
        <begin position="112"/>
        <end position="665"/>
    </location>
</feature>
<feature type="domain" description="Cell morphogenesis protein C-terminal" evidence="3">
    <location>
        <begin position="1691"/>
        <end position="1933"/>
    </location>
</feature>
<dbReference type="Pfam" id="PF14225">
    <property type="entry name" value="MOR2-PAG1_C"/>
    <property type="match status" value="1"/>
</dbReference>
<dbReference type="Pfam" id="PF14222">
    <property type="entry name" value="MOR2-PAG1_N"/>
    <property type="match status" value="1"/>
</dbReference>
<dbReference type="EMBL" id="KN824277">
    <property type="protein sequence ID" value="KIM34259.1"/>
    <property type="molecule type" value="Genomic_DNA"/>
</dbReference>
<feature type="domain" description="Cell morphogenesis central region" evidence="4">
    <location>
        <begin position="1209"/>
        <end position="1407"/>
    </location>
</feature>
<feature type="compositionally biased region" description="Polar residues" evidence="1">
    <location>
        <begin position="2169"/>
        <end position="2187"/>
    </location>
</feature>
<feature type="compositionally biased region" description="Polar residues" evidence="1">
    <location>
        <begin position="2077"/>
        <end position="2113"/>
    </location>
</feature>
<dbReference type="InterPro" id="IPR039867">
    <property type="entry name" value="Furry/Tao3/Mor2"/>
</dbReference>
<organism evidence="5 6">
    <name type="scientific">Serendipita vermifera MAFF 305830</name>
    <dbReference type="NCBI Taxonomy" id="933852"/>
    <lineage>
        <taxon>Eukaryota</taxon>
        <taxon>Fungi</taxon>
        <taxon>Dikarya</taxon>
        <taxon>Basidiomycota</taxon>
        <taxon>Agaricomycotina</taxon>
        <taxon>Agaricomycetes</taxon>
        <taxon>Sebacinales</taxon>
        <taxon>Serendipitaceae</taxon>
        <taxon>Serendipita</taxon>
    </lineage>
</organism>
<reference evidence="6" key="2">
    <citation type="submission" date="2015-01" db="EMBL/GenBank/DDBJ databases">
        <title>Evolutionary Origins and Diversification of the Mycorrhizal Mutualists.</title>
        <authorList>
            <consortium name="DOE Joint Genome Institute"/>
            <consortium name="Mycorrhizal Genomics Consortium"/>
            <person name="Kohler A."/>
            <person name="Kuo A."/>
            <person name="Nagy L.G."/>
            <person name="Floudas D."/>
            <person name="Copeland A."/>
            <person name="Barry K.W."/>
            <person name="Cichocki N."/>
            <person name="Veneault-Fourrey C."/>
            <person name="LaButti K."/>
            <person name="Lindquist E.A."/>
            <person name="Lipzen A."/>
            <person name="Lundell T."/>
            <person name="Morin E."/>
            <person name="Murat C."/>
            <person name="Riley R."/>
            <person name="Ohm R."/>
            <person name="Sun H."/>
            <person name="Tunlid A."/>
            <person name="Henrissat B."/>
            <person name="Grigoriev I.V."/>
            <person name="Hibbett D.S."/>
            <person name="Martin F."/>
        </authorList>
    </citation>
    <scope>NUCLEOTIDE SEQUENCE [LARGE SCALE GENOMIC DNA]</scope>
    <source>
        <strain evidence="6">MAFF 305830</strain>
    </source>
</reference>
<evidence type="ECO:0000313" key="5">
    <source>
        <dbReference type="EMBL" id="KIM34259.1"/>
    </source>
</evidence>
<dbReference type="GO" id="GO:0005938">
    <property type="term" value="C:cell cortex"/>
    <property type="evidence" value="ECO:0007669"/>
    <property type="project" value="TreeGrafter"/>
</dbReference>
<gene>
    <name evidence="5" type="ORF">M408DRAFT_303379</name>
</gene>
<protein>
    <recommendedName>
        <fullName evidence="7">Cell morphogenesis protein N-terminal domain-containing protein</fullName>
    </recommendedName>
</protein>
<dbReference type="Pfam" id="PF14228">
    <property type="entry name" value="MOR2-PAG1_mid"/>
    <property type="match status" value="2"/>
</dbReference>
<evidence type="ECO:0000256" key="1">
    <source>
        <dbReference type="SAM" id="MobiDB-lite"/>
    </source>
</evidence>
<accession>A0A0C3BQ79</accession>
<reference evidence="5 6" key="1">
    <citation type="submission" date="2014-04" db="EMBL/GenBank/DDBJ databases">
        <authorList>
            <consortium name="DOE Joint Genome Institute"/>
            <person name="Kuo A."/>
            <person name="Zuccaro A."/>
            <person name="Kohler A."/>
            <person name="Nagy L.G."/>
            <person name="Floudas D."/>
            <person name="Copeland A."/>
            <person name="Barry K.W."/>
            <person name="Cichocki N."/>
            <person name="Veneault-Fourrey C."/>
            <person name="LaButti K."/>
            <person name="Lindquist E.A."/>
            <person name="Lipzen A."/>
            <person name="Lundell T."/>
            <person name="Morin E."/>
            <person name="Murat C."/>
            <person name="Sun H."/>
            <person name="Tunlid A."/>
            <person name="Henrissat B."/>
            <person name="Grigoriev I.V."/>
            <person name="Hibbett D.S."/>
            <person name="Martin F."/>
            <person name="Nordberg H.P."/>
            <person name="Cantor M.N."/>
            <person name="Hua S.X."/>
        </authorList>
    </citation>
    <scope>NUCLEOTIDE SEQUENCE [LARGE SCALE GENOMIC DNA]</scope>
    <source>
        <strain evidence="5 6">MAFF 305830</strain>
    </source>
</reference>
<evidence type="ECO:0000259" key="4">
    <source>
        <dbReference type="Pfam" id="PF14228"/>
    </source>
</evidence>
<feature type="compositionally biased region" description="Polar residues" evidence="1">
    <location>
        <begin position="2129"/>
        <end position="2138"/>
    </location>
</feature>
<keyword evidence="6" id="KW-1185">Reference proteome</keyword>
<dbReference type="InterPro" id="IPR025481">
    <property type="entry name" value="Cell_Morphogen_C"/>
</dbReference>
<feature type="non-terminal residue" evidence="5">
    <location>
        <position position="1"/>
    </location>
</feature>
<dbReference type="GO" id="GO:0000902">
    <property type="term" value="P:cell morphogenesis"/>
    <property type="evidence" value="ECO:0007669"/>
    <property type="project" value="InterPro"/>
</dbReference>
<dbReference type="InterPro" id="IPR029473">
    <property type="entry name" value="MOR2-PAG1_mid"/>
</dbReference>
<feature type="region of interest" description="Disordered" evidence="1">
    <location>
        <begin position="2162"/>
        <end position="2210"/>
    </location>
</feature>
<feature type="region of interest" description="Disordered" evidence="1">
    <location>
        <begin position="2074"/>
        <end position="2138"/>
    </location>
</feature>
<proteinExistence type="predicted"/>
<dbReference type="PANTHER" id="PTHR12295">
    <property type="entry name" value="FURRY-RELATED"/>
    <property type="match status" value="1"/>
</dbReference>
<dbReference type="InterPro" id="IPR016024">
    <property type="entry name" value="ARM-type_fold"/>
</dbReference>
<name>A0A0C3BQ79_SERVB</name>
<dbReference type="InterPro" id="IPR025614">
    <property type="entry name" value="Cell_morpho_N"/>
</dbReference>
<evidence type="ECO:0008006" key="7">
    <source>
        <dbReference type="Google" id="ProtNLM"/>
    </source>
</evidence>
<feature type="compositionally biased region" description="Acidic residues" evidence="1">
    <location>
        <begin position="2194"/>
        <end position="2204"/>
    </location>
</feature>